<dbReference type="OrthoDB" id="9800582at2"/>
<feature type="binding site" evidence="4">
    <location>
        <position position="163"/>
    </location>
    <ligand>
        <name>Zn(2+)</name>
        <dbReference type="ChEBI" id="CHEBI:29105"/>
    </ligand>
</feature>
<feature type="binding site" evidence="4">
    <location>
        <position position="160"/>
    </location>
    <ligand>
        <name>Zn(2+)</name>
        <dbReference type="ChEBI" id="CHEBI:29105"/>
    </ligand>
</feature>
<dbReference type="RefSeq" id="WP_106748073.1">
    <property type="nucleotide sequence ID" value="NZ_CP027668.1"/>
</dbReference>
<evidence type="ECO:0000313" key="6">
    <source>
        <dbReference type="EMBL" id="AVO44732.1"/>
    </source>
</evidence>
<feature type="binding site" evidence="4">
    <location>
        <position position="134"/>
    </location>
    <ligand>
        <name>Zn(2+)</name>
        <dbReference type="ChEBI" id="CHEBI:29105"/>
    </ligand>
</feature>
<dbReference type="CDD" id="cd01407">
    <property type="entry name" value="SIR2-fam"/>
    <property type="match status" value="1"/>
</dbReference>
<dbReference type="AlphaFoldDB" id="A0A2S0N9C0"/>
<dbReference type="InterPro" id="IPR003000">
    <property type="entry name" value="Sirtuin"/>
</dbReference>
<keyword evidence="3" id="KW-0520">NAD</keyword>
<name>A0A2S0N9C0_9HYPH</name>
<dbReference type="EC" id="2.3.1.286" evidence="1"/>
<keyword evidence="4" id="KW-0862">Zinc</keyword>
<evidence type="ECO:0000256" key="3">
    <source>
        <dbReference type="ARBA" id="ARBA00023027"/>
    </source>
</evidence>
<protein>
    <recommendedName>
        <fullName evidence="1">protein acetyllysine N-acetyltransferase</fullName>
        <ecNumber evidence="1">2.3.1.286</ecNumber>
    </recommendedName>
</protein>
<dbReference type="GO" id="GO:0017136">
    <property type="term" value="F:histone deacetylase activity, NAD-dependent"/>
    <property type="evidence" value="ECO:0007669"/>
    <property type="project" value="TreeGrafter"/>
</dbReference>
<gene>
    <name evidence="6" type="ORF">C6569_06475</name>
</gene>
<dbReference type="EMBL" id="CP027668">
    <property type="protein sequence ID" value="AVO44732.1"/>
    <property type="molecule type" value="Genomic_DNA"/>
</dbReference>
<reference evidence="6 7" key="1">
    <citation type="submission" date="2018-03" db="EMBL/GenBank/DDBJ databases">
        <title>Genome sequencing of Phreatobacter sp.</title>
        <authorList>
            <person name="Kim S.-J."/>
            <person name="Heo J."/>
            <person name="Kwon S.-W."/>
        </authorList>
    </citation>
    <scope>NUCLEOTIDE SEQUENCE [LARGE SCALE GENOMIC DNA]</scope>
    <source>
        <strain evidence="6 7">S-12</strain>
    </source>
</reference>
<keyword evidence="4" id="KW-0479">Metal-binding</keyword>
<evidence type="ECO:0000259" key="5">
    <source>
        <dbReference type="PROSITE" id="PS50305"/>
    </source>
</evidence>
<accession>A0A2S0N9C0</accession>
<dbReference type="GO" id="GO:0070403">
    <property type="term" value="F:NAD+ binding"/>
    <property type="evidence" value="ECO:0007669"/>
    <property type="project" value="InterPro"/>
</dbReference>
<dbReference type="PROSITE" id="PS50305">
    <property type="entry name" value="SIRTUIN"/>
    <property type="match status" value="1"/>
</dbReference>
<dbReference type="Proteomes" id="UP000237889">
    <property type="component" value="Chromosome"/>
</dbReference>
<dbReference type="GO" id="GO:0046872">
    <property type="term" value="F:metal ion binding"/>
    <property type="evidence" value="ECO:0007669"/>
    <property type="project" value="UniProtKB-KW"/>
</dbReference>
<dbReference type="Gene3D" id="2.20.28.200">
    <property type="match status" value="1"/>
</dbReference>
<dbReference type="InterPro" id="IPR026590">
    <property type="entry name" value="Ssirtuin_cat_dom"/>
</dbReference>
<dbReference type="InterPro" id="IPR050134">
    <property type="entry name" value="NAD-dep_sirtuin_deacylases"/>
</dbReference>
<feature type="active site" description="Proton acceptor" evidence="4">
    <location>
        <position position="126"/>
    </location>
</feature>
<feature type="domain" description="Deacetylase sirtuin-type" evidence="5">
    <location>
        <begin position="3"/>
        <end position="258"/>
    </location>
</feature>
<dbReference type="Gene3D" id="3.40.50.1220">
    <property type="entry name" value="TPP-binding domain"/>
    <property type="match status" value="1"/>
</dbReference>
<sequence>MTEAELKTATDDLASLFRQSSRAVAFTGAGISTESGIPDFRSPGGLWTQNKPIPFQAFIQSREARAEAWRRKFTMDDSYRGAAPARGHLALAAMIRAGHLSGIITQNIDNLHQDAGTPDPQLIEIHGNGTYATCLACGRRHELSWVRQRFEASGGEPPDCEACGGPVKSATISFGQAMPEAKMRQAAAWSTDCDLFLAIGSSLVVYPAAGLPLAARESGAHLVIINREETPLDEAAHLIIRADIGEVLEGLTRRLGIGGLS</sequence>
<dbReference type="KEGG" id="phr:C6569_06475"/>
<dbReference type="InterPro" id="IPR029035">
    <property type="entry name" value="DHS-like_NAD/FAD-binding_dom"/>
</dbReference>
<dbReference type="Pfam" id="PF02146">
    <property type="entry name" value="SIR2"/>
    <property type="match status" value="1"/>
</dbReference>
<evidence type="ECO:0000256" key="4">
    <source>
        <dbReference type="PROSITE-ProRule" id="PRU00236"/>
    </source>
</evidence>
<feature type="binding site" evidence="4">
    <location>
        <position position="137"/>
    </location>
    <ligand>
        <name>Zn(2+)</name>
        <dbReference type="ChEBI" id="CHEBI:29105"/>
    </ligand>
</feature>
<keyword evidence="2" id="KW-0808">Transferase</keyword>
<dbReference type="PANTHER" id="PTHR11085:SF4">
    <property type="entry name" value="NAD-DEPENDENT PROTEIN DEACYLASE"/>
    <property type="match status" value="1"/>
</dbReference>
<dbReference type="PANTHER" id="PTHR11085">
    <property type="entry name" value="NAD-DEPENDENT PROTEIN DEACYLASE SIRTUIN-5, MITOCHONDRIAL-RELATED"/>
    <property type="match status" value="1"/>
</dbReference>
<keyword evidence="7" id="KW-1185">Reference proteome</keyword>
<dbReference type="SUPFAM" id="SSF52467">
    <property type="entry name" value="DHS-like NAD/FAD-binding domain"/>
    <property type="match status" value="1"/>
</dbReference>
<organism evidence="6 7">
    <name type="scientific">Phreatobacter cathodiphilus</name>
    <dbReference type="NCBI Taxonomy" id="1868589"/>
    <lineage>
        <taxon>Bacteria</taxon>
        <taxon>Pseudomonadati</taxon>
        <taxon>Pseudomonadota</taxon>
        <taxon>Alphaproteobacteria</taxon>
        <taxon>Hyphomicrobiales</taxon>
        <taxon>Phreatobacteraceae</taxon>
        <taxon>Phreatobacter</taxon>
    </lineage>
</organism>
<evidence type="ECO:0000256" key="1">
    <source>
        <dbReference type="ARBA" id="ARBA00012928"/>
    </source>
</evidence>
<proteinExistence type="predicted"/>
<evidence type="ECO:0000256" key="2">
    <source>
        <dbReference type="ARBA" id="ARBA00022679"/>
    </source>
</evidence>
<evidence type="ECO:0000313" key="7">
    <source>
        <dbReference type="Proteomes" id="UP000237889"/>
    </source>
</evidence>